<dbReference type="InterPro" id="IPR050830">
    <property type="entry name" value="Fungal_FAS"/>
</dbReference>
<protein>
    <recommendedName>
        <fullName evidence="2">Malonyl-CoA:ACP transacylase (MAT) domain-containing protein</fullName>
    </recommendedName>
</protein>
<feature type="domain" description="Malonyl-CoA:ACP transacylase (MAT)" evidence="2">
    <location>
        <begin position="36"/>
        <end position="354"/>
    </location>
</feature>
<dbReference type="InterPro" id="IPR016035">
    <property type="entry name" value="Acyl_Trfase/lysoPLipase"/>
</dbReference>
<reference evidence="3 4" key="1">
    <citation type="submission" date="2024-06" db="EMBL/GenBank/DDBJ databases">
        <title>The Natural Products Discovery Center: Release of the First 8490 Sequenced Strains for Exploring Actinobacteria Biosynthetic Diversity.</title>
        <authorList>
            <person name="Kalkreuter E."/>
            <person name="Kautsar S.A."/>
            <person name="Yang D."/>
            <person name="Bader C.D."/>
            <person name="Teijaro C.N."/>
            <person name="Fluegel L."/>
            <person name="Davis C.M."/>
            <person name="Simpson J.R."/>
            <person name="Lauterbach L."/>
            <person name="Steele A.D."/>
            <person name="Gui C."/>
            <person name="Meng S."/>
            <person name="Li G."/>
            <person name="Viehrig K."/>
            <person name="Ye F."/>
            <person name="Su P."/>
            <person name="Kiefer A.F."/>
            <person name="Nichols A."/>
            <person name="Cepeda A.J."/>
            <person name="Yan W."/>
            <person name="Fan B."/>
            <person name="Jiang Y."/>
            <person name="Adhikari A."/>
            <person name="Zheng C.-J."/>
            <person name="Schuster L."/>
            <person name="Cowan T.M."/>
            <person name="Smanski M.J."/>
            <person name="Chevrette M.G."/>
            <person name="De Carvalho L.P.S."/>
            <person name="Shen B."/>
        </authorList>
    </citation>
    <scope>NUCLEOTIDE SEQUENCE [LARGE SCALE GENOMIC DNA]</scope>
    <source>
        <strain evidence="3 4">NPDC006286</strain>
    </source>
</reference>
<accession>A0ABV2VU17</accession>
<dbReference type="SUPFAM" id="SSF52151">
    <property type="entry name" value="FabD/lysophospholipase-like"/>
    <property type="match status" value="1"/>
</dbReference>
<evidence type="ECO:0000259" key="2">
    <source>
        <dbReference type="SMART" id="SM00827"/>
    </source>
</evidence>
<dbReference type="PANTHER" id="PTHR10982">
    <property type="entry name" value="MALONYL COA-ACYL CARRIER PROTEIN TRANSACYLASE"/>
    <property type="match status" value="1"/>
</dbReference>
<dbReference type="SMART" id="SM00827">
    <property type="entry name" value="PKS_AT"/>
    <property type="match status" value="1"/>
</dbReference>
<sequence>MSHIMLFDGLAGGNRSPLHVLRALARQPENIRFMRMAFEAVQAALNHVGAEVLHGILPYGLPLRQWLSSDTEPPAHELANSVVDGVATHVSQLCILAPHRVDVEPPHLQLHPSLALGYSLGLLSAVVGSMRLTDRRDFLQASRASITMTTVLMLRAQQCVPLPVRAATPTISTMALIIGIDANIIRDASTEYRRAGGAVEVAIVNSARSLVLAGSPEALGDFRAVHRELLAGHRARWSDLPCTVPFHTSALQALPAMMEADRSFLEYDFIGSHLQVPVYGGGEPTNLQSNGDLLADCLRAAVCDPIDWPHTLRTAVGTRLPDFILDYGPGDGARVFTRDCLRSMGLHPRFQKQNSCTYSA</sequence>
<dbReference type="EMBL" id="JBEXRX010000170">
    <property type="protein sequence ID" value="MEU0156295.1"/>
    <property type="molecule type" value="Genomic_DNA"/>
</dbReference>
<dbReference type="RefSeq" id="WP_355667817.1">
    <property type="nucleotide sequence ID" value="NZ_JBEXRX010000170.1"/>
</dbReference>
<keyword evidence="4" id="KW-1185">Reference proteome</keyword>
<proteinExistence type="predicted"/>
<dbReference type="SUPFAM" id="SSF55048">
    <property type="entry name" value="Probable ACP-binding domain of malonyl-CoA ACP transacylase"/>
    <property type="match status" value="1"/>
</dbReference>
<gene>
    <name evidence="3" type="ORF">ABZ071_31320</name>
</gene>
<dbReference type="Proteomes" id="UP001550348">
    <property type="component" value="Unassembled WGS sequence"/>
</dbReference>
<evidence type="ECO:0000256" key="1">
    <source>
        <dbReference type="ARBA" id="ARBA00022679"/>
    </source>
</evidence>
<dbReference type="InterPro" id="IPR001227">
    <property type="entry name" value="Ac_transferase_dom_sf"/>
</dbReference>
<dbReference type="PANTHER" id="PTHR10982:SF21">
    <property type="entry name" value="FATTY ACID SYNTHASE SUBUNIT BETA"/>
    <property type="match status" value="1"/>
</dbReference>
<dbReference type="Pfam" id="PF16073">
    <property type="entry name" value="SAT"/>
    <property type="match status" value="1"/>
</dbReference>
<comment type="caution">
    <text evidence="3">The sequence shown here is derived from an EMBL/GenBank/DDBJ whole genome shotgun (WGS) entry which is preliminary data.</text>
</comment>
<dbReference type="Gene3D" id="3.40.366.10">
    <property type="entry name" value="Malonyl-Coenzyme A Acyl Carrier Protein, domain 2"/>
    <property type="match status" value="2"/>
</dbReference>
<dbReference type="InterPro" id="IPR016036">
    <property type="entry name" value="Malonyl_transacylase_ACP-bd"/>
</dbReference>
<evidence type="ECO:0000313" key="3">
    <source>
        <dbReference type="EMBL" id="MEU0156295.1"/>
    </source>
</evidence>
<keyword evidence="1" id="KW-0808">Transferase</keyword>
<name>A0ABV2VU17_9ACTN</name>
<dbReference type="InterPro" id="IPR032088">
    <property type="entry name" value="SAT"/>
</dbReference>
<dbReference type="InterPro" id="IPR014043">
    <property type="entry name" value="Acyl_transferase_dom"/>
</dbReference>
<evidence type="ECO:0000313" key="4">
    <source>
        <dbReference type="Proteomes" id="UP001550348"/>
    </source>
</evidence>
<organism evidence="3 4">
    <name type="scientific">Micromonospora fulviviridis</name>
    <dbReference type="NCBI Taxonomy" id="47860"/>
    <lineage>
        <taxon>Bacteria</taxon>
        <taxon>Bacillati</taxon>
        <taxon>Actinomycetota</taxon>
        <taxon>Actinomycetes</taxon>
        <taxon>Micromonosporales</taxon>
        <taxon>Micromonosporaceae</taxon>
        <taxon>Micromonospora</taxon>
    </lineage>
</organism>